<feature type="domain" description="HTH tetR-type" evidence="6">
    <location>
        <begin position="22"/>
        <end position="82"/>
    </location>
</feature>
<dbReference type="SUPFAM" id="SSF48498">
    <property type="entry name" value="Tetracyclin repressor-like, C-terminal domain"/>
    <property type="match status" value="1"/>
</dbReference>
<dbReference type="InterPro" id="IPR036271">
    <property type="entry name" value="Tet_transcr_reg_TetR-rel_C_sf"/>
</dbReference>
<keyword evidence="2" id="KW-0805">Transcription regulation</keyword>
<evidence type="ECO:0000313" key="7">
    <source>
        <dbReference type="EMBL" id="GMA27102.1"/>
    </source>
</evidence>
<dbReference type="Pfam" id="PF13977">
    <property type="entry name" value="TetR_C_6"/>
    <property type="match status" value="1"/>
</dbReference>
<dbReference type="Proteomes" id="UP001157160">
    <property type="component" value="Unassembled WGS sequence"/>
</dbReference>
<name>A0AA37UGP1_9MICO</name>
<dbReference type="Gene3D" id="1.10.357.10">
    <property type="entry name" value="Tetracycline Repressor, domain 2"/>
    <property type="match status" value="1"/>
</dbReference>
<dbReference type="InterPro" id="IPR050109">
    <property type="entry name" value="HTH-type_TetR-like_transc_reg"/>
</dbReference>
<feature type="DNA-binding region" description="H-T-H motif" evidence="5">
    <location>
        <begin position="45"/>
        <end position="64"/>
    </location>
</feature>
<keyword evidence="8" id="KW-1185">Reference proteome</keyword>
<dbReference type="RefSeq" id="WP_284229404.1">
    <property type="nucleotide sequence ID" value="NZ_BSUL01000001.1"/>
</dbReference>
<proteinExistence type="predicted"/>
<dbReference type="PROSITE" id="PS50977">
    <property type="entry name" value="HTH_TETR_2"/>
    <property type="match status" value="1"/>
</dbReference>
<dbReference type="GO" id="GO:0000976">
    <property type="term" value="F:transcription cis-regulatory region binding"/>
    <property type="evidence" value="ECO:0007669"/>
    <property type="project" value="TreeGrafter"/>
</dbReference>
<dbReference type="PRINTS" id="PR00455">
    <property type="entry name" value="HTHTETR"/>
</dbReference>
<keyword evidence="1" id="KW-0678">Repressor</keyword>
<dbReference type="InterPro" id="IPR001647">
    <property type="entry name" value="HTH_TetR"/>
</dbReference>
<evidence type="ECO:0000313" key="8">
    <source>
        <dbReference type="Proteomes" id="UP001157160"/>
    </source>
</evidence>
<dbReference type="InterPro" id="IPR039538">
    <property type="entry name" value="BetI_C"/>
</dbReference>
<evidence type="ECO:0000256" key="2">
    <source>
        <dbReference type="ARBA" id="ARBA00023015"/>
    </source>
</evidence>
<reference evidence="7 8" key="1">
    <citation type="journal article" date="2014" name="Int. J. Syst. Evol. Microbiol.">
        <title>Complete genome sequence of Corynebacterium casei LMG S-19264T (=DSM 44701T), isolated from a smear-ripened cheese.</title>
        <authorList>
            <consortium name="US DOE Joint Genome Institute (JGI-PGF)"/>
            <person name="Walter F."/>
            <person name="Albersmeier A."/>
            <person name="Kalinowski J."/>
            <person name="Ruckert C."/>
        </authorList>
    </citation>
    <scope>NUCLEOTIDE SEQUENCE [LARGE SCALE GENOMIC DNA]</scope>
    <source>
        <strain evidence="7 8">NBRC 112289</strain>
    </source>
</reference>
<accession>A0AA37UGP1</accession>
<dbReference type="GO" id="GO:0045892">
    <property type="term" value="P:negative regulation of DNA-templated transcription"/>
    <property type="evidence" value="ECO:0007669"/>
    <property type="project" value="UniProtKB-ARBA"/>
</dbReference>
<dbReference type="AlphaFoldDB" id="A0AA37UGP1"/>
<dbReference type="SUPFAM" id="SSF46689">
    <property type="entry name" value="Homeodomain-like"/>
    <property type="match status" value="1"/>
</dbReference>
<evidence type="ECO:0000256" key="1">
    <source>
        <dbReference type="ARBA" id="ARBA00022491"/>
    </source>
</evidence>
<dbReference type="Pfam" id="PF00440">
    <property type="entry name" value="TetR_N"/>
    <property type="match status" value="1"/>
</dbReference>
<keyword evidence="3 5" id="KW-0238">DNA-binding</keyword>
<evidence type="ECO:0000256" key="4">
    <source>
        <dbReference type="ARBA" id="ARBA00023163"/>
    </source>
</evidence>
<dbReference type="PANTHER" id="PTHR30055:SF234">
    <property type="entry name" value="HTH-TYPE TRANSCRIPTIONAL REGULATOR BETI"/>
    <property type="match status" value="1"/>
</dbReference>
<dbReference type="PANTHER" id="PTHR30055">
    <property type="entry name" value="HTH-TYPE TRANSCRIPTIONAL REGULATOR RUTR"/>
    <property type="match status" value="1"/>
</dbReference>
<organism evidence="7 8">
    <name type="scientific">Arenivirga flava</name>
    <dbReference type="NCBI Taxonomy" id="1930060"/>
    <lineage>
        <taxon>Bacteria</taxon>
        <taxon>Bacillati</taxon>
        <taxon>Actinomycetota</taxon>
        <taxon>Actinomycetes</taxon>
        <taxon>Micrococcales</taxon>
        <taxon>Microbacteriaceae</taxon>
        <taxon>Arenivirga</taxon>
    </lineage>
</organism>
<sequence>MTTTDAGGQVAARARGPYAKTAERRLAILEAATEVFAERGWRAASLRQIAEAAGISLSTLQHHFPSKVELLHATMTHRDEHRFERAPGALPSFPQTVVGQAVANEGVPRLIQLYSVLTAESATAEHPARDYFAQRFASLREEYAAEFAALGAAGALRPGVDPATAAALLIGLWDGVQLQWLHDPDAIEPAEALVAYLGLVIDDEALLPSAAQRARWRSDGIVSA</sequence>
<comment type="caution">
    <text evidence="7">The sequence shown here is derived from an EMBL/GenBank/DDBJ whole genome shotgun (WGS) entry which is preliminary data.</text>
</comment>
<evidence type="ECO:0000256" key="3">
    <source>
        <dbReference type="ARBA" id="ARBA00023125"/>
    </source>
</evidence>
<dbReference type="EMBL" id="BSUL01000001">
    <property type="protein sequence ID" value="GMA27102.1"/>
    <property type="molecule type" value="Genomic_DNA"/>
</dbReference>
<evidence type="ECO:0000259" key="6">
    <source>
        <dbReference type="PROSITE" id="PS50977"/>
    </source>
</evidence>
<dbReference type="GO" id="GO:0003700">
    <property type="term" value="F:DNA-binding transcription factor activity"/>
    <property type="evidence" value="ECO:0007669"/>
    <property type="project" value="TreeGrafter"/>
</dbReference>
<gene>
    <name evidence="7" type="ORF">GCM10025874_03550</name>
</gene>
<protein>
    <submittedName>
        <fullName evidence="7">TetR family transcriptional regulator</fullName>
    </submittedName>
</protein>
<keyword evidence="4" id="KW-0804">Transcription</keyword>
<dbReference type="InterPro" id="IPR009057">
    <property type="entry name" value="Homeodomain-like_sf"/>
</dbReference>
<evidence type="ECO:0000256" key="5">
    <source>
        <dbReference type="PROSITE-ProRule" id="PRU00335"/>
    </source>
</evidence>
<dbReference type="FunFam" id="1.10.10.60:FF:000141">
    <property type="entry name" value="TetR family transcriptional regulator"/>
    <property type="match status" value="1"/>
</dbReference>